<feature type="transmembrane region" description="Helical" evidence="1">
    <location>
        <begin position="108"/>
        <end position="126"/>
    </location>
</feature>
<gene>
    <name evidence="2" type="ORF">B0T25DRAFT_446025</name>
</gene>
<feature type="transmembrane region" description="Helical" evidence="1">
    <location>
        <begin position="56"/>
        <end position="74"/>
    </location>
</feature>
<evidence type="ECO:0000313" key="3">
    <source>
        <dbReference type="Proteomes" id="UP001275084"/>
    </source>
</evidence>
<dbReference type="Proteomes" id="UP001275084">
    <property type="component" value="Unassembled WGS sequence"/>
</dbReference>
<protein>
    <submittedName>
        <fullName evidence="2">Uncharacterized protein</fullName>
    </submittedName>
</protein>
<accession>A0AAJ0MKP5</accession>
<sequence length="383" mass="42659">MDTPELQPPDACYGFEGNSDLYGIGIRIGVYLSWAASVVAALLADRHHNIVDELSDVNTTFILANVIAVIFSAAQRTISSTSDGIFPVDPRKTLWFRFNDSFSRAGSLMRFGIALATASFSAWFAFVGADTLRGEECDYPVFLFGSYSLFGPVRTFLKLYSVLVCIVLGLTYTPVFLLQCPNLIEVVTSSQFRYVLGTFCCFFFCAPCIVRINREDGQGRRRHYAVCFKFVFCLSSTFLKCISFTTNMPREMTSNDLESLQKPTREHVRQCCGSRVDEALFSHDRCIASVLRNHNIILGFIGLATSVLALIVIELTIKLNGIQGVNELAQTSQLIPFIAGCALFLGITRKVIFQEADRFVCPMALIQRYFFGTKADHSLPTLV</sequence>
<evidence type="ECO:0000256" key="1">
    <source>
        <dbReference type="SAM" id="Phobius"/>
    </source>
</evidence>
<feature type="transmembrane region" description="Helical" evidence="1">
    <location>
        <begin position="191"/>
        <end position="212"/>
    </location>
</feature>
<feature type="transmembrane region" description="Helical" evidence="1">
    <location>
        <begin position="159"/>
        <end position="179"/>
    </location>
</feature>
<proteinExistence type="predicted"/>
<keyword evidence="1" id="KW-1133">Transmembrane helix</keyword>
<evidence type="ECO:0000313" key="2">
    <source>
        <dbReference type="EMBL" id="KAK3363783.1"/>
    </source>
</evidence>
<feature type="transmembrane region" description="Helical" evidence="1">
    <location>
        <begin position="296"/>
        <end position="317"/>
    </location>
</feature>
<reference evidence="2" key="2">
    <citation type="submission" date="2023-06" db="EMBL/GenBank/DDBJ databases">
        <authorList>
            <consortium name="Lawrence Berkeley National Laboratory"/>
            <person name="Haridas S."/>
            <person name="Hensen N."/>
            <person name="Bonometti L."/>
            <person name="Westerberg I."/>
            <person name="Brannstrom I.O."/>
            <person name="Guillou S."/>
            <person name="Cros-Aarteil S."/>
            <person name="Calhoun S."/>
            <person name="Kuo A."/>
            <person name="Mondo S."/>
            <person name="Pangilinan J."/>
            <person name="Riley R."/>
            <person name="Labutti K."/>
            <person name="Andreopoulos B."/>
            <person name="Lipzen A."/>
            <person name="Chen C."/>
            <person name="Yanf M."/>
            <person name="Daum C."/>
            <person name="Ng V."/>
            <person name="Clum A."/>
            <person name="Steindorff A."/>
            <person name="Ohm R."/>
            <person name="Martin F."/>
            <person name="Silar P."/>
            <person name="Natvig D."/>
            <person name="Lalanne C."/>
            <person name="Gautier V."/>
            <person name="Ament-Velasquez S.L."/>
            <person name="Kruys A."/>
            <person name="Hutchinson M.I."/>
            <person name="Powell A.J."/>
            <person name="Barry K."/>
            <person name="Miller A.N."/>
            <person name="Grigoriev I.V."/>
            <person name="Debuchy R."/>
            <person name="Gladieux P."/>
            <person name="Thoren M.H."/>
            <person name="Johannesson H."/>
        </authorList>
    </citation>
    <scope>NUCLEOTIDE SEQUENCE</scope>
    <source>
        <strain evidence="2">CBS 955.72</strain>
    </source>
</reference>
<keyword evidence="1" id="KW-0812">Transmembrane</keyword>
<dbReference type="AlphaFoldDB" id="A0AAJ0MKP5"/>
<comment type="caution">
    <text evidence="2">The sequence shown here is derived from an EMBL/GenBank/DDBJ whole genome shotgun (WGS) entry which is preliminary data.</text>
</comment>
<reference evidence="2" key="1">
    <citation type="journal article" date="2023" name="Mol. Phylogenet. Evol.">
        <title>Genome-scale phylogeny and comparative genomics of the fungal order Sordariales.</title>
        <authorList>
            <person name="Hensen N."/>
            <person name="Bonometti L."/>
            <person name="Westerberg I."/>
            <person name="Brannstrom I.O."/>
            <person name="Guillou S."/>
            <person name="Cros-Aarteil S."/>
            <person name="Calhoun S."/>
            <person name="Haridas S."/>
            <person name="Kuo A."/>
            <person name="Mondo S."/>
            <person name="Pangilinan J."/>
            <person name="Riley R."/>
            <person name="LaButti K."/>
            <person name="Andreopoulos B."/>
            <person name="Lipzen A."/>
            <person name="Chen C."/>
            <person name="Yan M."/>
            <person name="Daum C."/>
            <person name="Ng V."/>
            <person name="Clum A."/>
            <person name="Steindorff A."/>
            <person name="Ohm R.A."/>
            <person name="Martin F."/>
            <person name="Silar P."/>
            <person name="Natvig D.O."/>
            <person name="Lalanne C."/>
            <person name="Gautier V."/>
            <person name="Ament-Velasquez S.L."/>
            <person name="Kruys A."/>
            <person name="Hutchinson M.I."/>
            <person name="Powell A.J."/>
            <person name="Barry K."/>
            <person name="Miller A.N."/>
            <person name="Grigoriev I.V."/>
            <person name="Debuchy R."/>
            <person name="Gladieux P."/>
            <person name="Hiltunen Thoren M."/>
            <person name="Johannesson H."/>
        </authorList>
    </citation>
    <scope>NUCLEOTIDE SEQUENCE</scope>
    <source>
        <strain evidence="2">CBS 955.72</strain>
    </source>
</reference>
<keyword evidence="3" id="KW-1185">Reference proteome</keyword>
<dbReference type="EMBL" id="JAUIQD010000001">
    <property type="protein sequence ID" value="KAK3363783.1"/>
    <property type="molecule type" value="Genomic_DNA"/>
</dbReference>
<feature type="transmembrane region" description="Helical" evidence="1">
    <location>
        <begin position="24"/>
        <end position="44"/>
    </location>
</feature>
<organism evidence="2 3">
    <name type="scientific">Lasiosphaeria hispida</name>
    <dbReference type="NCBI Taxonomy" id="260671"/>
    <lineage>
        <taxon>Eukaryota</taxon>
        <taxon>Fungi</taxon>
        <taxon>Dikarya</taxon>
        <taxon>Ascomycota</taxon>
        <taxon>Pezizomycotina</taxon>
        <taxon>Sordariomycetes</taxon>
        <taxon>Sordariomycetidae</taxon>
        <taxon>Sordariales</taxon>
        <taxon>Lasiosphaeriaceae</taxon>
        <taxon>Lasiosphaeria</taxon>
    </lineage>
</organism>
<name>A0AAJ0MKP5_9PEZI</name>
<keyword evidence="1" id="KW-0472">Membrane</keyword>